<feature type="transmembrane region" description="Helical" evidence="1">
    <location>
        <begin position="177"/>
        <end position="195"/>
    </location>
</feature>
<accession>A0A1V4IH16</accession>
<name>A0A1V4IH16_9CLOT</name>
<dbReference type="OrthoDB" id="290051at2"/>
<feature type="transmembrane region" description="Helical" evidence="1">
    <location>
        <begin position="210"/>
        <end position="227"/>
    </location>
</feature>
<keyword evidence="3" id="KW-0808">Transferase</keyword>
<dbReference type="Proteomes" id="UP000190080">
    <property type="component" value="Unassembled WGS sequence"/>
</dbReference>
<feature type="domain" description="Acyltransferase 3" evidence="2">
    <location>
        <begin position="8"/>
        <end position="352"/>
    </location>
</feature>
<keyword evidence="1" id="KW-0472">Membrane</keyword>
<protein>
    <submittedName>
        <fullName evidence="3">Acyltransferase family protein</fullName>
    </submittedName>
</protein>
<dbReference type="EMBL" id="MZGV01000048">
    <property type="protein sequence ID" value="OPJ59243.1"/>
    <property type="molecule type" value="Genomic_DNA"/>
</dbReference>
<keyword evidence="1" id="KW-0812">Transmembrane</keyword>
<keyword evidence="3" id="KW-0012">Acyltransferase</keyword>
<organism evidence="3 4">
    <name type="scientific">Clostridium oryzae</name>
    <dbReference type="NCBI Taxonomy" id="1450648"/>
    <lineage>
        <taxon>Bacteria</taxon>
        <taxon>Bacillati</taxon>
        <taxon>Bacillota</taxon>
        <taxon>Clostridia</taxon>
        <taxon>Eubacteriales</taxon>
        <taxon>Clostridiaceae</taxon>
        <taxon>Clostridium</taxon>
    </lineage>
</organism>
<evidence type="ECO:0000259" key="2">
    <source>
        <dbReference type="Pfam" id="PF01757"/>
    </source>
</evidence>
<proteinExistence type="predicted"/>
<evidence type="ECO:0000256" key="1">
    <source>
        <dbReference type="SAM" id="Phobius"/>
    </source>
</evidence>
<dbReference type="RefSeq" id="WP_079426683.1">
    <property type="nucleotide sequence ID" value="NZ_MZGV01000048.1"/>
</dbReference>
<feature type="transmembrane region" description="Helical" evidence="1">
    <location>
        <begin position="50"/>
        <end position="72"/>
    </location>
</feature>
<keyword evidence="1" id="KW-1133">Transmembrane helix</keyword>
<evidence type="ECO:0000313" key="4">
    <source>
        <dbReference type="Proteomes" id="UP000190080"/>
    </source>
</evidence>
<reference evidence="3 4" key="1">
    <citation type="submission" date="2017-03" db="EMBL/GenBank/DDBJ databases">
        <title>Genome sequence of Clostridium oryzae DSM 28571.</title>
        <authorList>
            <person name="Poehlein A."/>
            <person name="Daniel R."/>
        </authorList>
    </citation>
    <scope>NUCLEOTIDE SEQUENCE [LARGE SCALE GENOMIC DNA]</scope>
    <source>
        <strain evidence="3 4">DSM 28571</strain>
    </source>
</reference>
<dbReference type="STRING" id="1450648.CLORY_33990"/>
<dbReference type="Pfam" id="PF01757">
    <property type="entry name" value="Acyl_transf_3"/>
    <property type="match status" value="1"/>
</dbReference>
<dbReference type="InterPro" id="IPR002656">
    <property type="entry name" value="Acyl_transf_3_dom"/>
</dbReference>
<keyword evidence="4" id="KW-1185">Reference proteome</keyword>
<dbReference type="AlphaFoldDB" id="A0A1V4IH16"/>
<feature type="transmembrane region" description="Helical" evidence="1">
    <location>
        <begin position="84"/>
        <end position="107"/>
    </location>
</feature>
<dbReference type="GO" id="GO:0009103">
    <property type="term" value="P:lipopolysaccharide biosynthetic process"/>
    <property type="evidence" value="ECO:0007669"/>
    <property type="project" value="TreeGrafter"/>
</dbReference>
<feature type="transmembrane region" description="Helical" evidence="1">
    <location>
        <begin position="12"/>
        <end position="30"/>
    </location>
</feature>
<feature type="transmembrane region" description="Helical" evidence="1">
    <location>
        <begin position="310"/>
        <end position="328"/>
    </location>
</feature>
<feature type="transmembrane region" description="Helical" evidence="1">
    <location>
        <begin position="239"/>
        <end position="256"/>
    </location>
</feature>
<dbReference type="GO" id="GO:0016747">
    <property type="term" value="F:acyltransferase activity, transferring groups other than amino-acyl groups"/>
    <property type="evidence" value="ECO:0007669"/>
    <property type="project" value="InterPro"/>
</dbReference>
<feature type="transmembrane region" description="Helical" evidence="1">
    <location>
        <begin position="334"/>
        <end position="355"/>
    </location>
</feature>
<dbReference type="PANTHER" id="PTHR23028:SF53">
    <property type="entry name" value="ACYL_TRANSF_3 DOMAIN-CONTAINING PROTEIN"/>
    <property type="match status" value="1"/>
</dbReference>
<dbReference type="GO" id="GO:0016020">
    <property type="term" value="C:membrane"/>
    <property type="evidence" value="ECO:0007669"/>
    <property type="project" value="TreeGrafter"/>
</dbReference>
<dbReference type="InterPro" id="IPR050879">
    <property type="entry name" value="Acyltransferase_3"/>
</dbReference>
<feature type="transmembrane region" description="Helical" evidence="1">
    <location>
        <begin position="276"/>
        <end position="298"/>
    </location>
</feature>
<dbReference type="PANTHER" id="PTHR23028">
    <property type="entry name" value="ACETYLTRANSFERASE"/>
    <property type="match status" value="1"/>
</dbReference>
<gene>
    <name evidence="3" type="ORF">CLORY_33990</name>
</gene>
<comment type="caution">
    <text evidence="3">The sequence shown here is derived from an EMBL/GenBank/DDBJ whole genome shotgun (WGS) entry which is preliminary data.</text>
</comment>
<sequence length="378" mass="43790">MLKNSRYDELDSLRGIAALIVFVYHMTRVFKWGDKMIALSHSVVYLLFDGHASVMFFYVLSGFVLSLPFFYGKKSSYRIFILKRFLRIYIPFLAAMVLSISVSILPYKNNIHFSSFYNLIWRDGLNKKILFNNLLLIGNYKTYAYDFVIWSLVHEMRISLIIPILVFISIKLDWKKIIAMCIVLSTIASLLWVRFVDASKYLYKSSPYETLHYISIFFIGILLSKYHKKLISAFKNCSIEFKLMVLIISLSAYGYRGWVPFHGTSLHFWAIEDWSIALGSCGLIIVALGSKAASKFLLMKPIHFLGKISFSFYLYHTICILLLFNLLYGKIRTAYIYIIITFAAFIISFIAYHTVEAPICKFIKSIRTNNTIQHTKAA</sequence>
<evidence type="ECO:0000313" key="3">
    <source>
        <dbReference type="EMBL" id="OPJ59243.1"/>
    </source>
</evidence>
<feature type="transmembrane region" description="Helical" evidence="1">
    <location>
        <begin position="147"/>
        <end position="170"/>
    </location>
</feature>